<dbReference type="Proteomes" id="UP000727456">
    <property type="component" value="Unassembled WGS sequence"/>
</dbReference>
<dbReference type="EMBL" id="JAAOZC010000007">
    <property type="protein sequence ID" value="NIJ09018.1"/>
    <property type="molecule type" value="Genomic_DNA"/>
</dbReference>
<sequence length="240" mass="25698">MDAAAKLITAVAALIGAIAWPAAFAAIVIAFRRDLSSAVTRLPSLVDRVRKVSFPGVGVELDSLADKASETGEITIDQARTAGRLEAASKEFGAEDLFRELDKLCLEYDSIRRTMSSGSTRTREMTRIIVKMRALGPSTSSRIETYKGSGSAGSRLAAIAMMQMEPIKADIDWLQDRFRTEAPFLFYHAALALTNAAGSRSGASKVEVIEAGKKALATIRSFDGPADQGTLDVLKALVGR</sequence>
<comment type="caution">
    <text evidence="1">The sequence shown here is derived from an EMBL/GenBank/DDBJ whole genome shotgun (WGS) entry which is preliminary data.</text>
</comment>
<gene>
    <name evidence="1" type="ORF">FHS31_002648</name>
</gene>
<reference evidence="1 2" key="1">
    <citation type="submission" date="2020-03" db="EMBL/GenBank/DDBJ databases">
        <title>Genomic Encyclopedia of Type Strains, Phase III (KMG-III): the genomes of soil and plant-associated and newly described type strains.</title>
        <authorList>
            <person name="Whitman W."/>
        </authorList>
    </citation>
    <scope>NUCLEOTIDE SEQUENCE [LARGE SCALE GENOMIC DNA]</scope>
    <source>
        <strain evidence="1 2">CECT 8804</strain>
    </source>
</reference>
<evidence type="ECO:0000313" key="1">
    <source>
        <dbReference type="EMBL" id="NIJ09018.1"/>
    </source>
</evidence>
<accession>A0ABX0TVH5</accession>
<proteinExistence type="predicted"/>
<name>A0ABX0TVH5_9SPHN</name>
<protein>
    <submittedName>
        <fullName evidence="1">Uncharacterized protein</fullName>
    </submittedName>
</protein>
<organism evidence="1 2">
    <name type="scientific">Sphingomonas vulcanisoli</name>
    <dbReference type="NCBI Taxonomy" id="1658060"/>
    <lineage>
        <taxon>Bacteria</taxon>
        <taxon>Pseudomonadati</taxon>
        <taxon>Pseudomonadota</taxon>
        <taxon>Alphaproteobacteria</taxon>
        <taxon>Sphingomonadales</taxon>
        <taxon>Sphingomonadaceae</taxon>
        <taxon>Sphingomonas</taxon>
    </lineage>
</organism>
<keyword evidence="2" id="KW-1185">Reference proteome</keyword>
<dbReference type="RefSeq" id="WP_167074223.1">
    <property type="nucleotide sequence ID" value="NZ_JAAOZC010000007.1"/>
</dbReference>
<evidence type="ECO:0000313" key="2">
    <source>
        <dbReference type="Proteomes" id="UP000727456"/>
    </source>
</evidence>